<sequence>MSVNSIFVQIRNFKMGKLLENMQNQELDVNKYIEQISLLLNLPIKNEYRDGVVANFVRIKAIAQLVNSFPLPAEVESAPVFEP</sequence>
<protein>
    <recommendedName>
        <fullName evidence="3">DUF4089 domain-containing protein</fullName>
    </recommendedName>
</protein>
<dbReference type="Pfam" id="PF13318">
    <property type="entry name" value="AtzG-like"/>
    <property type="match status" value="1"/>
</dbReference>
<keyword evidence="2" id="KW-1185">Reference proteome</keyword>
<reference evidence="2" key="1">
    <citation type="journal article" date="2018" name="Genome Announc.">
        <title>Draft Genome Sequence of the Nitrogen-Fixing and Hormogonia-Inducing Cyanobacterium Nostoc cycadae Strain WK-1, Isolated from the Coralloid Roots of Cycas revoluta.</title>
        <authorList>
            <person name="Kanesaki Y."/>
            <person name="Hirose M."/>
            <person name="Hirose Y."/>
            <person name="Fujisawa T."/>
            <person name="Nakamura Y."/>
            <person name="Watanabe S."/>
            <person name="Matsunaga S."/>
            <person name="Uchida H."/>
            <person name="Murakami A."/>
        </authorList>
    </citation>
    <scope>NUCLEOTIDE SEQUENCE [LARGE SCALE GENOMIC DNA]</scope>
    <source>
        <strain evidence="2">WK-1</strain>
    </source>
</reference>
<dbReference type="Proteomes" id="UP000236527">
    <property type="component" value="Unassembled WGS sequence"/>
</dbReference>
<gene>
    <name evidence="1" type="ORF">NCWK1_2477</name>
</gene>
<evidence type="ECO:0000313" key="2">
    <source>
        <dbReference type="Proteomes" id="UP000236527"/>
    </source>
</evidence>
<accession>A0A2H6LHN3</accession>
<dbReference type="InterPro" id="IPR025148">
    <property type="entry name" value="AtzG-like"/>
</dbReference>
<comment type="caution">
    <text evidence="1">The sequence shown here is derived from an EMBL/GenBank/DDBJ whole genome shotgun (WGS) entry which is preliminary data.</text>
</comment>
<name>A0A2H6LHN3_9NOSO</name>
<dbReference type="EMBL" id="BDGE01000041">
    <property type="protein sequence ID" value="GBE92719.1"/>
    <property type="molecule type" value="Genomic_DNA"/>
</dbReference>
<evidence type="ECO:0008006" key="3">
    <source>
        <dbReference type="Google" id="ProtNLM"/>
    </source>
</evidence>
<dbReference type="AlphaFoldDB" id="A0A2H6LHN3"/>
<organism evidence="1 2">
    <name type="scientific">Nostoc cycadae WK-1</name>
    <dbReference type="NCBI Taxonomy" id="1861711"/>
    <lineage>
        <taxon>Bacteria</taxon>
        <taxon>Bacillati</taxon>
        <taxon>Cyanobacteriota</taxon>
        <taxon>Cyanophyceae</taxon>
        <taxon>Nostocales</taxon>
        <taxon>Nostocaceae</taxon>
        <taxon>Nostoc</taxon>
    </lineage>
</organism>
<proteinExistence type="predicted"/>
<evidence type="ECO:0000313" key="1">
    <source>
        <dbReference type="EMBL" id="GBE92719.1"/>
    </source>
</evidence>